<sequence>MQFEISNAEINVIAMSMNSAKSAIDGVLANLQAQAQANEAAAAKQQQPTLKAVPDSSAG</sequence>
<evidence type="ECO:0000256" key="1">
    <source>
        <dbReference type="SAM" id="MobiDB-lite"/>
    </source>
</evidence>
<protein>
    <submittedName>
        <fullName evidence="3">Uncharacterized protein</fullName>
    </submittedName>
</protein>
<dbReference type="EMBL" id="LR798202">
    <property type="protein sequence ID" value="CAB5170697.1"/>
    <property type="molecule type" value="Genomic_DNA"/>
</dbReference>
<evidence type="ECO:0000313" key="2">
    <source>
        <dbReference type="EMBL" id="CAB4121179.1"/>
    </source>
</evidence>
<gene>
    <name evidence="3" type="ORF">UFOVP154_41</name>
    <name evidence="2" type="ORF">UFOVP8_26</name>
</gene>
<proteinExistence type="predicted"/>
<accession>A0A6J7W8X9</accession>
<evidence type="ECO:0000313" key="3">
    <source>
        <dbReference type="EMBL" id="CAB5170697.1"/>
    </source>
</evidence>
<organism evidence="3">
    <name type="scientific">uncultured Caudovirales phage</name>
    <dbReference type="NCBI Taxonomy" id="2100421"/>
    <lineage>
        <taxon>Viruses</taxon>
        <taxon>Duplodnaviria</taxon>
        <taxon>Heunggongvirae</taxon>
        <taxon>Uroviricota</taxon>
        <taxon>Caudoviricetes</taxon>
        <taxon>Peduoviridae</taxon>
        <taxon>Maltschvirus</taxon>
        <taxon>Maltschvirus maltsch</taxon>
    </lineage>
</organism>
<reference evidence="3" key="1">
    <citation type="submission" date="2020-05" db="EMBL/GenBank/DDBJ databases">
        <authorList>
            <person name="Chiriac C."/>
            <person name="Salcher M."/>
            <person name="Ghai R."/>
            <person name="Kavagutti S V."/>
        </authorList>
    </citation>
    <scope>NUCLEOTIDE SEQUENCE</scope>
</reference>
<feature type="region of interest" description="Disordered" evidence="1">
    <location>
        <begin position="40"/>
        <end position="59"/>
    </location>
</feature>
<name>A0A6J7W8X9_9CAUD</name>
<dbReference type="EMBL" id="LR796144">
    <property type="protein sequence ID" value="CAB4121179.1"/>
    <property type="molecule type" value="Genomic_DNA"/>
</dbReference>